<dbReference type="AlphaFoldDB" id="B6GDK0"/>
<gene>
    <name evidence="1" type="ORF">COLSTE_02181</name>
</gene>
<comment type="caution">
    <text evidence="1">The sequence shown here is derived from an EMBL/GenBank/DDBJ whole genome shotgun (WGS) entry which is preliminary data.</text>
</comment>
<dbReference type="STRING" id="445975.COLSTE_02181"/>
<reference evidence="1 2" key="2">
    <citation type="submission" date="2008-10" db="EMBL/GenBank/DDBJ databases">
        <authorList>
            <person name="Fulton L."/>
            <person name="Clifton S."/>
            <person name="Fulton B."/>
            <person name="Xu J."/>
            <person name="Minx P."/>
            <person name="Pepin K.H."/>
            <person name="Johnson M."/>
            <person name="Thiruvilangam P."/>
            <person name="Bhonagiri V."/>
            <person name="Nash W.E."/>
            <person name="Mardis E.R."/>
            <person name="Wilson R.K."/>
        </authorList>
    </citation>
    <scope>NUCLEOTIDE SEQUENCE [LARGE SCALE GENOMIC DNA]</scope>
    <source>
        <strain evidence="1 2">DSM 13279</strain>
    </source>
</reference>
<dbReference type="RefSeq" id="WP_006721809.1">
    <property type="nucleotide sequence ID" value="NZ_DS995479.1"/>
</dbReference>
<organism evidence="1 2">
    <name type="scientific">Collinsella stercoris DSM 13279</name>
    <dbReference type="NCBI Taxonomy" id="445975"/>
    <lineage>
        <taxon>Bacteria</taxon>
        <taxon>Bacillati</taxon>
        <taxon>Actinomycetota</taxon>
        <taxon>Coriobacteriia</taxon>
        <taxon>Coriobacteriales</taxon>
        <taxon>Coriobacteriaceae</taxon>
        <taxon>Collinsella</taxon>
    </lineage>
</organism>
<proteinExistence type="predicted"/>
<evidence type="ECO:0000313" key="1">
    <source>
        <dbReference type="EMBL" id="EEA89639.1"/>
    </source>
</evidence>
<protein>
    <submittedName>
        <fullName evidence="1">Uncharacterized protein</fullName>
    </submittedName>
</protein>
<dbReference type="Proteomes" id="UP000003560">
    <property type="component" value="Unassembled WGS sequence"/>
</dbReference>
<keyword evidence="2" id="KW-1185">Reference proteome</keyword>
<sequence>MFIKPSTKPLVFGSVNPSAKGGKSLKQNKTKQEGVGLVLKTKPNPLTCLSVNLTSKVLFLASSFCEHFRNARIGDFDPLFSTCFPQSFPHAVFGGE</sequence>
<evidence type="ECO:0000313" key="2">
    <source>
        <dbReference type="Proteomes" id="UP000003560"/>
    </source>
</evidence>
<name>B6GDK0_9ACTN</name>
<reference evidence="1 2" key="1">
    <citation type="submission" date="2008-10" db="EMBL/GenBank/DDBJ databases">
        <title>Draft genome sequence of Collinsella stercoris (DSM 13279).</title>
        <authorList>
            <person name="Sudarsanam P."/>
            <person name="Ley R."/>
            <person name="Guruge J."/>
            <person name="Turnbaugh P.J."/>
            <person name="Mahowald M."/>
            <person name="Liep D."/>
            <person name="Gordon J."/>
        </authorList>
    </citation>
    <scope>NUCLEOTIDE SEQUENCE [LARGE SCALE GENOMIC DNA]</scope>
    <source>
        <strain evidence="1 2">DSM 13279</strain>
    </source>
</reference>
<dbReference type="OrthoDB" id="9992737at2"/>
<accession>B6GDK0</accession>
<dbReference type="EMBL" id="ABXJ01000128">
    <property type="protein sequence ID" value="EEA89639.1"/>
    <property type="molecule type" value="Genomic_DNA"/>
</dbReference>
<dbReference type="HOGENOM" id="CLU_2354924_0_0_11"/>